<proteinExistence type="inferred from homology"/>
<name>A0ABU5GWY6_9BACT</name>
<dbReference type="InterPro" id="IPR036388">
    <property type="entry name" value="WH-like_DNA-bd_sf"/>
</dbReference>
<evidence type="ECO:0000256" key="1">
    <source>
        <dbReference type="ARBA" id="ARBA00009437"/>
    </source>
</evidence>
<dbReference type="Pfam" id="PF00126">
    <property type="entry name" value="HTH_1"/>
    <property type="match status" value="1"/>
</dbReference>
<protein>
    <submittedName>
        <fullName evidence="6">LysR family transcriptional regulator</fullName>
    </submittedName>
</protein>
<dbReference type="PANTHER" id="PTHR30537">
    <property type="entry name" value="HTH-TYPE TRANSCRIPTIONAL REGULATOR"/>
    <property type="match status" value="1"/>
</dbReference>
<keyword evidence="3" id="KW-0238">DNA-binding</keyword>
<dbReference type="InterPro" id="IPR005119">
    <property type="entry name" value="LysR_subst-bd"/>
</dbReference>
<dbReference type="PROSITE" id="PS50931">
    <property type="entry name" value="HTH_LYSR"/>
    <property type="match status" value="1"/>
</dbReference>
<comment type="similarity">
    <text evidence="1">Belongs to the LysR transcriptional regulatory family.</text>
</comment>
<dbReference type="CDD" id="cd08422">
    <property type="entry name" value="PBP2_CrgA_like"/>
    <property type="match status" value="1"/>
</dbReference>
<keyword evidence="2" id="KW-0805">Transcription regulation</keyword>
<dbReference type="InterPro" id="IPR036390">
    <property type="entry name" value="WH_DNA-bd_sf"/>
</dbReference>
<dbReference type="EMBL" id="JAXIVS010000001">
    <property type="protein sequence ID" value="MDY7225369.1"/>
    <property type="molecule type" value="Genomic_DNA"/>
</dbReference>
<evidence type="ECO:0000313" key="6">
    <source>
        <dbReference type="EMBL" id="MDY7225369.1"/>
    </source>
</evidence>
<dbReference type="RefSeq" id="WP_321544079.1">
    <property type="nucleotide sequence ID" value="NZ_JAXIVS010000001.1"/>
</dbReference>
<organism evidence="6 7">
    <name type="scientific">Hyalangium rubrum</name>
    <dbReference type="NCBI Taxonomy" id="3103134"/>
    <lineage>
        <taxon>Bacteria</taxon>
        <taxon>Pseudomonadati</taxon>
        <taxon>Myxococcota</taxon>
        <taxon>Myxococcia</taxon>
        <taxon>Myxococcales</taxon>
        <taxon>Cystobacterineae</taxon>
        <taxon>Archangiaceae</taxon>
        <taxon>Hyalangium</taxon>
    </lineage>
</organism>
<keyword evidence="7" id="KW-1185">Reference proteome</keyword>
<evidence type="ECO:0000259" key="5">
    <source>
        <dbReference type="PROSITE" id="PS50931"/>
    </source>
</evidence>
<evidence type="ECO:0000256" key="4">
    <source>
        <dbReference type="ARBA" id="ARBA00023163"/>
    </source>
</evidence>
<evidence type="ECO:0000256" key="2">
    <source>
        <dbReference type="ARBA" id="ARBA00023015"/>
    </source>
</evidence>
<sequence>MSASLDDLVAMTVFARVVESHSFSGAATRLGVSKSVVSTRVAALERRLGVRLIQRTTRRLSITAEGAQLYERCAHLLSLADEASDLLGDVSPLPEGTLRVAAPVGIALHPLAALLAEFAERYPRVQVELSVSDRQTDLLAEGFDVAIRIREHPQDRSFIVRRLGTERIVICGAPRYLARHAPLQEPHELLRHNCLRMTGSEWVFRADEDSIVVPVSGTLSVDNISVLREATLEGVGLARLPRSLVHGDLKEGRLRTVLDAYSPGTLAISLVYLQRKHLPRKARVFIDFMTERFRKAFREG</sequence>
<dbReference type="InterPro" id="IPR058163">
    <property type="entry name" value="LysR-type_TF_proteobact-type"/>
</dbReference>
<comment type="caution">
    <text evidence="6">The sequence shown here is derived from an EMBL/GenBank/DDBJ whole genome shotgun (WGS) entry which is preliminary data.</text>
</comment>
<dbReference type="SUPFAM" id="SSF53850">
    <property type="entry name" value="Periplasmic binding protein-like II"/>
    <property type="match status" value="1"/>
</dbReference>
<reference evidence="6 7" key="1">
    <citation type="submission" date="2023-12" db="EMBL/GenBank/DDBJ databases">
        <title>the genome sequence of Hyalangium sp. s54d21.</title>
        <authorList>
            <person name="Zhang X."/>
        </authorList>
    </citation>
    <scope>NUCLEOTIDE SEQUENCE [LARGE SCALE GENOMIC DNA]</scope>
    <source>
        <strain evidence="7">s54d21</strain>
    </source>
</reference>
<dbReference type="Pfam" id="PF03466">
    <property type="entry name" value="LysR_substrate"/>
    <property type="match status" value="1"/>
</dbReference>
<dbReference type="PANTHER" id="PTHR30537:SF5">
    <property type="entry name" value="HTH-TYPE TRANSCRIPTIONAL ACTIVATOR TTDR-RELATED"/>
    <property type="match status" value="1"/>
</dbReference>
<dbReference type="Proteomes" id="UP001291309">
    <property type="component" value="Unassembled WGS sequence"/>
</dbReference>
<dbReference type="InterPro" id="IPR000847">
    <property type="entry name" value="LysR_HTH_N"/>
</dbReference>
<keyword evidence="4" id="KW-0804">Transcription</keyword>
<dbReference type="Gene3D" id="3.40.190.290">
    <property type="match status" value="1"/>
</dbReference>
<gene>
    <name evidence="6" type="ORF">SYV04_03210</name>
</gene>
<accession>A0ABU5GWY6</accession>
<dbReference type="Gene3D" id="1.10.10.10">
    <property type="entry name" value="Winged helix-like DNA-binding domain superfamily/Winged helix DNA-binding domain"/>
    <property type="match status" value="1"/>
</dbReference>
<feature type="domain" description="HTH lysR-type" evidence="5">
    <location>
        <begin position="6"/>
        <end position="63"/>
    </location>
</feature>
<evidence type="ECO:0000256" key="3">
    <source>
        <dbReference type="ARBA" id="ARBA00023125"/>
    </source>
</evidence>
<evidence type="ECO:0000313" key="7">
    <source>
        <dbReference type="Proteomes" id="UP001291309"/>
    </source>
</evidence>
<dbReference type="SUPFAM" id="SSF46785">
    <property type="entry name" value="Winged helix' DNA-binding domain"/>
    <property type="match status" value="1"/>
</dbReference>